<dbReference type="OrthoDB" id="5181253at2"/>
<protein>
    <submittedName>
        <fullName evidence="4">Phage terminase large subunit (GpA)</fullName>
    </submittedName>
</protein>
<evidence type="ECO:0000256" key="1">
    <source>
        <dbReference type="SAM" id="MobiDB-lite"/>
    </source>
</evidence>
<reference evidence="4 5" key="1">
    <citation type="submission" date="2008-10" db="EMBL/GenBank/DDBJ databases">
        <title>Draft genome sequence of Desulvovibrio piger (ATCC 29098).</title>
        <authorList>
            <person name="Sudarsanam P."/>
            <person name="Ley R."/>
            <person name="Guruge J."/>
            <person name="Turnbaugh P.J."/>
            <person name="Mahowald M."/>
            <person name="Liep D."/>
            <person name="Gordon J."/>
        </authorList>
    </citation>
    <scope>NUCLEOTIDE SEQUENCE [LARGE SCALE GENOMIC DNA]</scope>
    <source>
        <strain evidence="4 5">ATCC 29098</strain>
    </source>
</reference>
<feature type="region of interest" description="Disordered" evidence="1">
    <location>
        <begin position="608"/>
        <end position="628"/>
    </location>
</feature>
<evidence type="ECO:0000259" key="2">
    <source>
        <dbReference type="Pfam" id="PF05876"/>
    </source>
</evidence>
<dbReference type="GO" id="GO:0016887">
    <property type="term" value="F:ATP hydrolysis activity"/>
    <property type="evidence" value="ECO:0007669"/>
    <property type="project" value="InterPro"/>
</dbReference>
<feature type="compositionally biased region" description="Basic and acidic residues" evidence="1">
    <location>
        <begin position="619"/>
        <end position="628"/>
    </location>
</feature>
<dbReference type="GO" id="GO:0004519">
    <property type="term" value="F:endonuclease activity"/>
    <property type="evidence" value="ECO:0007669"/>
    <property type="project" value="InterPro"/>
</dbReference>
<dbReference type="AlphaFoldDB" id="B6WS38"/>
<proteinExistence type="predicted"/>
<dbReference type="Proteomes" id="UP000003676">
    <property type="component" value="Unassembled WGS sequence"/>
</dbReference>
<dbReference type="InterPro" id="IPR027417">
    <property type="entry name" value="P-loop_NTPase"/>
</dbReference>
<sequence>MKIRFCEAERRVFARREKLTVSQWAGKYLIVQDGIYRGSPLRLDVSPFLRGPMDAYSRPGVREVVVCGSLQVGKTLLLYACLGWSMDYRPGIKMLAMPTRESRDRVVEKKLRPMLQGSPVLRRMVAKYRRENILLKDGTSIELATAESPSQRASITVQDLFVDEEDLYSRSGDSSPLEDFKGRTRSYGDFAKIIRACQPKGDESSSIWTGITRQVDQLMCYEVVCPACRHQHLMDVDRIVVPDGETDPRLIRSRKLARYRCPHCQYLWSDHARDLAVASGRWRPYVWTGAAFEPGPDISDARSIGFHLPAVLSRFVSLSDLAARRILAGSDDPAQQRQYHNDDLGMPWSPVELQTDVDRLLELRDPHLPPRTVPHGAVALTCGIDVQKRGFWYLVRAWMPTMASYVIDYGYLGSWDDVQALVFDTYYPVQGPDGSDVGERMPIWRACIDSGGTETEGVYTRTEEVYMWVRANGCGVVYACKGASRPQAAPVRWVVRERMPHNGRPIPGGLRLYLIDSGAFKTTDMGRMLNQDSRQPLRFHAGADETLASQLSAERMVRKNGNLVWVREHKDNHLLDCLVLSAAAADASWTPSLPHYILQLQSQARMQTTIQRPRAKKRPQPEAVEHRW</sequence>
<dbReference type="Gene3D" id="3.40.50.300">
    <property type="entry name" value="P-loop containing nucleotide triphosphate hydrolases"/>
    <property type="match status" value="1"/>
</dbReference>
<reference evidence="4 5" key="2">
    <citation type="submission" date="2008-10" db="EMBL/GenBank/DDBJ databases">
        <authorList>
            <person name="Fulton L."/>
            <person name="Clifton S."/>
            <person name="Fulton B."/>
            <person name="Xu J."/>
            <person name="Minx P."/>
            <person name="Pepin K.H."/>
            <person name="Johnson M."/>
            <person name="Bhonagiri V."/>
            <person name="Nash W.E."/>
            <person name="Mardis E.R."/>
            <person name="Wilson R.K."/>
        </authorList>
    </citation>
    <scope>NUCLEOTIDE SEQUENCE [LARGE SCALE GENOMIC DNA]</scope>
    <source>
        <strain evidence="4 5">ATCC 29098</strain>
    </source>
</reference>
<dbReference type="Pfam" id="PF20454">
    <property type="entry name" value="GpA_nuclease"/>
    <property type="match status" value="1"/>
</dbReference>
<gene>
    <name evidence="4" type="ORF">DESPIG_00883</name>
</gene>
<dbReference type="eggNOG" id="COG5525">
    <property type="taxonomic scope" value="Bacteria"/>
</dbReference>
<organism evidence="4 5">
    <name type="scientific">Desulfovibrio piger ATCC 29098</name>
    <dbReference type="NCBI Taxonomy" id="411464"/>
    <lineage>
        <taxon>Bacteria</taxon>
        <taxon>Pseudomonadati</taxon>
        <taxon>Thermodesulfobacteriota</taxon>
        <taxon>Desulfovibrionia</taxon>
        <taxon>Desulfovibrionales</taxon>
        <taxon>Desulfovibrionaceae</taxon>
        <taxon>Desulfovibrio</taxon>
    </lineage>
</organism>
<dbReference type="InterPro" id="IPR046453">
    <property type="entry name" value="GpA_ATPase"/>
</dbReference>
<feature type="domain" description="Phage terminase large subunit GpA ATPase" evidence="2">
    <location>
        <begin position="41"/>
        <end position="282"/>
    </location>
</feature>
<dbReference type="Pfam" id="PF05876">
    <property type="entry name" value="GpA_ATPase"/>
    <property type="match status" value="1"/>
</dbReference>
<accession>B6WS38</accession>
<dbReference type="HOGENOM" id="CLU_023850_4_0_7"/>
<dbReference type="EMBL" id="ABXU01000026">
    <property type="protein sequence ID" value="EEB34196.1"/>
    <property type="molecule type" value="Genomic_DNA"/>
</dbReference>
<comment type="caution">
    <text evidence="4">The sequence shown here is derived from an EMBL/GenBank/DDBJ whole genome shotgun (WGS) entry which is preliminary data.</text>
</comment>
<dbReference type="RefSeq" id="WP_006005154.1">
    <property type="nucleotide sequence ID" value="NZ_DS996355.1"/>
</dbReference>
<feature type="domain" description="Terminase large subunit GpA endonuclease" evidence="3">
    <location>
        <begin position="304"/>
        <end position="587"/>
    </location>
</feature>
<evidence type="ECO:0000313" key="5">
    <source>
        <dbReference type="Proteomes" id="UP000003676"/>
    </source>
</evidence>
<evidence type="ECO:0000259" key="3">
    <source>
        <dbReference type="Pfam" id="PF20454"/>
    </source>
</evidence>
<evidence type="ECO:0000313" key="4">
    <source>
        <dbReference type="EMBL" id="EEB34196.1"/>
    </source>
</evidence>
<dbReference type="InterPro" id="IPR046454">
    <property type="entry name" value="GpA_endonuclease"/>
</dbReference>
<name>B6WS38_9BACT</name>